<dbReference type="AlphaFoldDB" id="A0A1I8INS6"/>
<organism evidence="2 3">
    <name type="scientific">Macrostomum lignano</name>
    <dbReference type="NCBI Taxonomy" id="282301"/>
    <lineage>
        <taxon>Eukaryota</taxon>
        <taxon>Metazoa</taxon>
        <taxon>Spiralia</taxon>
        <taxon>Lophotrochozoa</taxon>
        <taxon>Platyhelminthes</taxon>
        <taxon>Rhabditophora</taxon>
        <taxon>Macrostomorpha</taxon>
        <taxon>Macrostomida</taxon>
        <taxon>Macrostomidae</taxon>
        <taxon>Macrostomum</taxon>
    </lineage>
</organism>
<dbReference type="Gene3D" id="2.130.10.10">
    <property type="entry name" value="YVTN repeat-like/Quinoprotein amine dehydrogenase"/>
    <property type="match status" value="1"/>
</dbReference>
<evidence type="ECO:0000313" key="2">
    <source>
        <dbReference type="Proteomes" id="UP000095280"/>
    </source>
</evidence>
<dbReference type="Proteomes" id="UP000095280">
    <property type="component" value="Unplaced"/>
</dbReference>
<evidence type="ECO:0000313" key="3">
    <source>
        <dbReference type="WBParaSite" id="maker-uti_cns_0014585-snap-gene-0.3-mRNA-1"/>
    </source>
</evidence>
<dbReference type="WBParaSite" id="maker-uti_cns_0014585-snap-gene-0.3-mRNA-1">
    <property type="protein sequence ID" value="maker-uti_cns_0014585-snap-gene-0.3-mRNA-1"/>
    <property type="gene ID" value="maker-uti_cns_0014585-snap-gene-0.3"/>
</dbReference>
<feature type="region of interest" description="Disordered" evidence="1">
    <location>
        <begin position="425"/>
        <end position="449"/>
    </location>
</feature>
<feature type="compositionally biased region" description="Basic and acidic residues" evidence="1">
    <location>
        <begin position="12"/>
        <end position="30"/>
    </location>
</feature>
<dbReference type="SUPFAM" id="SSF101912">
    <property type="entry name" value="Sema domain"/>
    <property type="match status" value="1"/>
</dbReference>
<evidence type="ECO:0000256" key="1">
    <source>
        <dbReference type="SAM" id="MobiDB-lite"/>
    </source>
</evidence>
<keyword evidence="2" id="KW-1185">Reference proteome</keyword>
<dbReference type="InterPro" id="IPR015943">
    <property type="entry name" value="WD40/YVTN_repeat-like_dom_sf"/>
</dbReference>
<protein>
    <submittedName>
        <fullName evidence="3">Sema domain-containing protein</fullName>
    </submittedName>
</protein>
<dbReference type="InterPro" id="IPR036352">
    <property type="entry name" value="Semap_dom_sf"/>
</dbReference>
<accession>A0A1I8INS6</accession>
<reference evidence="3" key="1">
    <citation type="submission" date="2016-11" db="UniProtKB">
        <authorList>
            <consortium name="WormBaseParasite"/>
        </authorList>
    </citation>
    <scope>IDENTIFICATION</scope>
</reference>
<sequence>SSVARPAESEPEAEKNRLKSGREIRTDTRRRAAAAPVRLIATNDRLADYYPFKLGQRHIGAAVAKGVRDKLCCGLEQRHQLSVRPRASACGEGLQSKFISRFQIPTVNLTAVGTCSIFILPVRCLSITVISLHWLQQFAVNQQSAVQETEINPGRSGFGNKGISSGGAAGRVQTLAPAWLVQRLLNHGLSLSRVQSGSYEALALLVGNLAGGLAKPTTVNGKQGGLVQLLILLLHTAQSHRSSSSFRRFSRMFLNLGGRGWHSCRRLAISSAPTPACSASKPAKKLKLASRISSSTVPLDFDGSSGDASRESAAPAPEASCCWRKNDGVATKLPDKDLRWLGVATWEDGDKDLRWLGVATWADGDKDLRWLGVATWADGDKDFRWLGVATWADGDKDFRWLGVATWLCGAKGSRLRLLTGWAASTSTGSEPELPALPGTAGNAKSPNRDRSIWANMDESAAGGARRGDTAVQVAWNSSSSSRHRSSTESLPVLPLDTLVMQQLVHLANQLTGAALHPQLPGGLASIVLTEVVVSVADNLVVVLDVGIGELWSLVTSCCPLAVVCVIAAEKSSSMLASGPSAVMSDGTCGCGTGCGGAAADDIVVRAKLTRFERLPAPPPPQPSLKSSGMMSSSFSVRFRICVQREVSLRLNGSHAFISNYPQVQDTLDIIELRWPRFDRIGWLTADFLSRRNREAWISRLAQPVAMATRGEKLYALFVEEAFEASNYYSSVSGEAFRTSTAVLKLPRFTRLARICLNDPGGQQPYQDMRIMTSFFKLRLICRNGSVDYDVLGEGVDCIRYQYLCLS</sequence>
<feature type="region of interest" description="Disordered" evidence="1">
    <location>
        <begin position="1"/>
        <end position="30"/>
    </location>
</feature>
<name>A0A1I8INS6_9PLAT</name>
<proteinExistence type="predicted"/>